<proteinExistence type="predicted"/>
<gene>
    <name evidence="4" type="primary">LOC101852613</name>
</gene>
<feature type="region of interest" description="Disordered" evidence="1">
    <location>
        <begin position="385"/>
        <end position="414"/>
    </location>
</feature>
<feature type="region of interest" description="Disordered" evidence="1">
    <location>
        <begin position="126"/>
        <end position="145"/>
    </location>
</feature>
<feature type="compositionally biased region" description="Polar residues" evidence="1">
    <location>
        <begin position="1"/>
        <end position="20"/>
    </location>
</feature>
<dbReference type="RefSeq" id="XP_005094973.2">
    <property type="nucleotide sequence ID" value="XM_005094916.3"/>
</dbReference>
<evidence type="ECO:0000313" key="3">
    <source>
        <dbReference type="Proteomes" id="UP000694888"/>
    </source>
</evidence>
<organism evidence="3 4">
    <name type="scientific">Aplysia californica</name>
    <name type="common">California sea hare</name>
    <dbReference type="NCBI Taxonomy" id="6500"/>
    <lineage>
        <taxon>Eukaryota</taxon>
        <taxon>Metazoa</taxon>
        <taxon>Spiralia</taxon>
        <taxon>Lophotrochozoa</taxon>
        <taxon>Mollusca</taxon>
        <taxon>Gastropoda</taxon>
        <taxon>Heterobranchia</taxon>
        <taxon>Euthyneura</taxon>
        <taxon>Tectipleura</taxon>
        <taxon>Aplysiida</taxon>
        <taxon>Aplysioidea</taxon>
        <taxon>Aplysiidae</taxon>
        <taxon>Aplysia</taxon>
    </lineage>
</organism>
<accession>A0ABM0JJC6</accession>
<dbReference type="Proteomes" id="UP000694888">
    <property type="component" value="Unplaced"/>
</dbReference>
<keyword evidence="3" id="KW-1185">Reference proteome</keyword>
<keyword evidence="2" id="KW-0812">Transmembrane</keyword>
<sequence>MMPTESQIIATTTASETSPFQVMPTPTPTPTSQRDVLSPSSTTSTPITASFTSRSPPTFSHLSSFSLSVPAGKPSLTTESTTGIEVSFSSTTDSTYLTVSTSGEVGTTSMSDTAFSPHLQTTGTYVTITRPTNPDTSTVGTPPLHTMSNIGAGSTKTIGMGSAAVPYASTLAFMTSLSSYSSLTYGTNLQHSSDSSSSIVSSILPSRVTNAPEISATVESTHANSSQQALLQATILRLRDENSDLESQVTGLSVATGILAALVVVLVVLFGLYMWIRMRRKKTRAHKNYMNNIETHERAESQKTTTYFRPQSSYDMLDTGRGSSVLYIKSNTSDSTDDGGFVSFSSPQSRKGQGTVAPASLEPCIIEEKEGGRVNETEVNSKLADSTFGSRKKGEINGNTCELDHEETDGLQEGDFVEVELRN</sequence>
<protein>
    <submittedName>
        <fullName evidence="4">Mucin-5AC</fullName>
    </submittedName>
</protein>
<dbReference type="GeneID" id="101852613"/>
<keyword evidence="2" id="KW-0472">Membrane</keyword>
<reference evidence="4" key="1">
    <citation type="submission" date="2025-08" db="UniProtKB">
        <authorList>
            <consortium name="RefSeq"/>
        </authorList>
    </citation>
    <scope>IDENTIFICATION</scope>
</reference>
<evidence type="ECO:0000256" key="2">
    <source>
        <dbReference type="SAM" id="Phobius"/>
    </source>
</evidence>
<name>A0ABM0JJC6_APLCA</name>
<feature type="compositionally biased region" description="Acidic residues" evidence="1">
    <location>
        <begin position="404"/>
        <end position="414"/>
    </location>
</feature>
<evidence type="ECO:0000313" key="4">
    <source>
        <dbReference type="RefSeq" id="XP_005094973.2"/>
    </source>
</evidence>
<feature type="compositionally biased region" description="Low complexity" evidence="1">
    <location>
        <begin position="38"/>
        <end position="53"/>
    </location>
</feature>
<evidence type="ECO:0000256" key="1">
    <source>
        <dbReference type="SAM" id="MobiDB-lite"/>
    </source>
</evidence>
<keyword evidence="2" id="KW-1133">Transmembrane helix</keyword>
<feature type="region of interest" description="Disordered" evidence="1">
    <location>
        <begin position="1"/>
        <end position="56"/>
    </location>
</feature>
<feature type="transmembrane region" description="Helical" evidence="2">
    <location>
        <begin position="252"/>
        <end position="276"/>
    </location>
</feature>